<feature type="transmembrane region" description="Helical" evidence="5">
    <location>
        <begin position="23"/>
        <end position="44"/>
    </location>
</feature>
<dbReference type="InterPro" id="IPR052954">
    <property type="entry name" value="GPCR-Ligand_Int"/>
</dbReference>
<feature type="transmembrane region" description="Helical" evidence="5">
    <location>
        <begin position="97"/>
        <end position="115"/>
    </location>
</feature>
<dbReference type="Proteomes" id="UP000663852">
    <property type="component" value="Unassembled WGS sequence"/>
</dbReference>
<dbReference type="GO" id="GO:0016020">
    <property type="term" value="C:membrane"/>
    <property type="evidence" value="ECO:0007669"/>
    <property type="project" value="UniProtKB-SubCell"/>
</dbReference>
<dbReference type="PANTHER" id="PTHR46641:SF18">
    <property type="entry name" value="G-PROTEIN COUPLED RECEPTORS FAMILY 1 PROFILE DOMAIN-CONTAINING PROTEIN"/>
    <property type="match status" value="1"/>
</dbReference>
<gene>
    <name evidence="7" type="ORF">EDS130_LOCUS23513</name>
    <name evidence="8" type="ORF">XAT740_LOCUS33609</name>
</gene>
<feature type="transmembrane region" description="Helical" evidence="5">
    <location>
        <begin position="176"/>
        <end position="199"/>
    </location>
</feature>
<dbReference type="SUPFAM" id="SSF81321">
    <property type="entry name" value="Family A G protein-coupled receptor-like"/>
    <property type="match status" value="1"/>
</dbReference>
<keyword evidence="9" id="KW-1185">Reference proteome</keyword>
<accession>A0A814U085</accession>
<evidence type="ECO:0000256" key="1">
    <source>
        <dbReference type="ARBA" id="ARBA00004370"/>
    </source>
</evidence>
<dbReference type="EMBL" id="CAJNOR010003222">
    <property type="protein sequence ID" value="CAF1391148.1"/>
    <property type="molecule type" value="Genomic_DNA"/>
</dbReference>
<reference evidence="7" key="1">
    <citation type="submission" date="2021-02" db="EMBL/GenBank/DDBJ databases">
        <authorList>
            <person name="Nowell W R."/>
        </authorList>
    </citation>
    <scope>NUCLEOTIDE SEQUENCE</scope>
</reference>
<feature type="transmembrane region" description="Helical" evidence="5">
    <location>
        <begin position="242"/>
        <end position="265"/>
    </location>
</feature>
<sequence>MSNTTTQSLSVLLSAVQFRMSTIFMPIFLVFGSGGNILNACILLQKTFRTSSCCMYMITAYILHTVVLCFALSTTLYSLSHTDPLTYSEPYCKIRQYLISAIFTMARCCTGMACVDRYAISSPNVNTRAFGRPRIALYVICFIIIIWFILPVHLIIFNTIQNNRCVMSGLYPYFFAAYAIIIAAIIPPSMMVTFSILAAKNIQQMRQRVQPSVGNVNTSQLTTNSNLGVRLKQYDYQLLRMLVVDVTIYCISAVPSPIYYIYAAITLKATKSSDQVAWQNFFSYLAYQFLLYIAASTSFYTNLLVSKAFRDEFRIFISRYTRCRIQPTTMTRSRVHNNPTVPISRINL</sequence>
<name>A0A814U085_ADIRI</name>
<dbReference type="Gene3D" id="1.20.1070.10">
    <property type="entry name" value="Rhodopsin 7-helix transmembrane proteins"/>
    <property type="match status" value="1"/>
</dbReference>
<organism evidence="7 10">
    <name type="scientific">Adineta ricciae</name>
    <name type="common">Rotifer</name>
    <dbReference type="NCBI Taxonomy" id="249248"/>
    <lineage>
        <taxon>Eukaryota</taxon>
        <taxon>Metazoa</taxon>
        <taxon>Spiralia</taxon>
        <taxon>Gnathifera</taxon>
        <taxon>Rotifera</taxon>
        <taxon>Eurotatoria</taxon>
        <taxon>Bdelloidea</taxon>
        <taxon>Adinetida</taxon>
        <taxon>Adinetidae</taxon>
        <taxon>Adineta</taxon>
    </lineage>
</organism>
<dbReference type="InterPro" id="IPR017452">
    <property type="entry name" value="GPCR_Rhodpsn_7TM"/>
</dbReference>
<feature type="transmembrane region" description="Helical" evidence="5">
    <location>
        <begin position="285"/>
        <end position="305"/>
    </location>
</feature>
<feature type="transmembrane region" description="Helical" evidence="5">
    <location>
        <begin position="56"/>
        <end position="77"/>
    </location>
</feature>
<dbReference type="EMBL" id="CAJNOJ010000128">
    <property type="protein sequence ID" value="CAF1167805.1"/>
    <property type="molecule type" value="Genomic_DNA"/>
</dbReference>
<dbReference type="PANTHER" id="PTHR46641">
    <property type="entry name" value="FMRFAMIDE RECEPTOR-RELATED"/>
    <property type="match status" value="1"/>
</dbReference>
<dbReference type="AlphaFoldDB" id="A0A814U085"/>
<keyword evidence="3 5" id="KW-1133">Transmembrane helix</keyword>
<dbReference type="OrthoDB" id="10024165at2759"/>
<evidence type="ECO:0000256" key="4">
    <source>
        <dbReference type="ARBA" id="ARBA00023136"/>
    </source>
</evidence>
<evidence type="ECO:0000256" key="3">
    <source>
        <dbReference type="ARBA" id="ARBA00022989"/>
    </source>
</evidence>
<evidence type="ECO:0000256" key="2">
    <source>
        <dbReference type="ARBA" id="ARBA00022692"/>
    </source>
</evidence>
<dbReference type="PROSITE" id="PS50262">
    <property type="entry name" value="G_PROTEIN_RECEP_F1_2"/>
    <property type="match status" value="1"/>
</dbReference>
<proteinExistence type="predicted"/>
<dbReference type="Proteomes" id="UP000663828">
    <property type="component" value="Unassembled WGS sequence"/>
</dbReference>
<comment type="caution">
    <text evidence="7">The sequence shown here is derived from an EMBL/GenBank/DDBJ whole genome shotgun (WGS) entry which is preliminary data.</text>
</comment>
<evidence type="ECO:0000256" key="5">
    <source>
        <dbReference type="SAM" id="Phobius"/>
    </source>
</evidence>
<comment type="subcellular location">
    <subcellularLocation>
        <location evidence="1">Membrane</location>
    </subcellularLocation>
</comment>
<evidence type="ECO:0000313" key="10">
    <source>
        <dbReference type="Proteomes" id="UP000663852"/>
    </source>
</evidence>
<keyword evidence="4 5" id="KW-0472">Membrane</keyword>
<protein>
    <recommendedName>
        <fullName evidence="6">G-protein coupled receptors family 1 profile domain-containing protein</fullName>
    </recommendedName>
</protein>
<evidence type="ECO:0000313" key="8">
    <source>
        <dbReference type="EMBL" id="CAF1391148.1"/>
    </source>
</evidence>
<evidence type="ECO:0000259" key="6">
    <source>
        <dbReference type="PROSITE" id="PS50262"/>
    </source>
</evidence>
<evidence type="ECO:0000313" key="9">
    <source>
        <dbReference type="Proteomes" id="UP000663828"/>
    </source>
</evidence>
<feature type="transmembrane region" description="Helical" evidence="5">
    <location>
        <begin position="135"/>
        <end position="156"/>
    </location>
</feature>
<feature type="domain" description="G-protein coupled receptors family 1 profile" evidence="6">
    <location>
        <begin position="35"/>
        <end position="305"/>
    </location>
</feature>
<keyword evidence="2 5" id="KW-0812">Transmembrane</keyword>
<evidence type="ECO:0000313" key="7">
    <source>
        <dbReference type="EMBL" id="CAF1167805.1"/>
    </source>
</evidence>